<dbReference type="GO" id="GO:0019288">
    <property type="term" value="P:isopentenyl diphosphate biosynthetic process, methylerythritol 4-phosphate pathway"/>
    <property type="evidence" value="ECO:0007669"/>
    <property type="project" value="UniProtKB-UniRule"/>
</dbReference>
<comment type="catalytic activity">
    <reaction evidence="1 7">
        <text>2-C-methyl-D-erythritol 4-phosphate + CTP + H(+) = 4-CDP-2-C-methyl-D-erythritol + diphosphate</text>
        <dbReference type="Rhea" id="RHEA:13429"/>
        <dbReference type="ChEBI" id="CHEBI:15378"/>
        <dbReference type="ChEBI" id="CHEBI:33019"/>
        <dbReference type="ChEBI" id="CHEBI:37563"/>
        <dbReference type="ChEBI" id="CHEBI:57823"/>
        <dbReference type="ChEBI" id="CHEBI:58262"/>
        <dbReference type="EC" id="2.7.7.60"/>
    </reaction>
</comment>
<dbReference type="FunFam" id="3.90.550.10:FF:000003">
    <property type="entry name" value="2-C-methyl-D-erythritol 4-phosphate cytidylyltransferase"/>
    <property type="match status" value="1"/>
</dbReference>
<comment type="caution">
    <text evidence="8">The sequence shown here is derived from an EMBL/GenBank/DDBJ whole genome shotgun (WGS) entry which is preliminary data.</text>
</comment>
<evidence type="ECO:0000256" key="6">
    <source>
        <dbReference type="ARBA" id="ARBA00023229"/>
    </source>
</evidence>
<accession>A0A9D2BCS5</accession>
<evidence type="ECO:0000313" key="9">
    <source>
        <dbReference type="Proteomes" id="UP000886805"/>
    </source>
</evidence>
<keyword evidence="6 7" id="KW-0414">Isoprene biosynthesis</keyword>
<dbReference type="CDD" id="cd02516">
    <property type="entry name" value="CDP-ME_synthetase"/>
    <property type="match status" value="1"/>
</dbReference>
<gene>
    <name evidence="7 8" type="primary">ispD</name>
    <name evidence="8" type="ORF">H9849_00395</name>
</gene>
<dbReference type="InterPro" id="IPR050088">
    <property type="entry name" value="IspD/TarI_cytidylyltransf_bact"/>
</dbReference>
<comment type="similarity">
    <text evidence="3 7">Belongs to the IspD/TarI cytidylyltransferase family. IspD subfamily.</text>
</comment>
<dbReference type="EC" id="2.7.7.60" evidence="7"/>
<evidence type="ECO:0000256" key="1">
    <source>
        <dbReference type="ARBA" id="ARBA00001282"/>
    </source>
</evidence>
<dbReference type="InterPro" id="IPR001228">
    <property type="entry name" value="IspD"/>
</dbReference>
<dbReference type="GO" id="GO:0050518">
    <property type="term" value="F:2-C-methyl-D-erythritol 4-phosphate cytidylyltransferase activity"/>
    <property type="evidence" value="ECO:0007669"/>
    <property type="project" value="UniProtKB-UniRule"/>
</dbReference>
<dbReference type="InterPro" id="IPR029044">
    <property type="entry name" value="Nucleotide-diphossugar_trans"/>
</dbReference>
<proteinExistence type="inferred from homology"/>
<dbReference type="Pfam" id="PF01128">
    <property type="entry name" value="IspD"/>
    <property type="match status" value="1"/>
</dbReference>
<feature type="site" description="Positions MEP for the nucleophilic attack" evidence="7">
    <location>
        <position position="172"/>
    </location>
</feature>
<dbReference type="Gene3D" id="3.90.550.10">
    <property type="entry name" value="Spore Coat Polysaccharide Biosynthesis Protein SpsA, Chain A"/>
    <property type="match status" value="1"/>
</dbReference>
<dbReference type="InterPro" id="IPR034683">
    <property type="entry name" value="IspD/TarI"/>
</dbReference>
<protein>
    <recommendedName>
        <fullName evidence="7">2-C-methyl-D-erythritol 4-phosphate cytidylyltransferase</fullName>
        <ecNumber evidence="7">2.7.7.60</ecNumber>
    </recommendedName>
    <alternativeName>
        <fullName evidence="7">4-diphosphocytidyl-2C-methyl-D-erythritol synthase</fullName>
    </alternativeName>
    <alternativeName>
        <fullName evidence="7">MEP cytidylyltransferase</fullName>
        <shortName evidence="7">MCT</shortName>
    </alternativeName>
</protein>
<evidence type="ECO:0000256" key="7">
    <source>
        <dbReference type="HAMAP-Rule" id="MF_00108"/>
    </source>
</evidence>
<feature type="site" description="Transition state stabilizer" evidence="7">
    <location>
        <position position="24"/>
    </location>
</feature>
<dbReference type="AlphaFoldDB" id="A0A9D2BCS5"/>
<sequence>MKTKTVAIVLAAGKGSRMHMEIQKQYAMLLGRPVITHTLDAFEESPVDEVILVVGEGEIPFAREEIVDRYGYQKVTHIVTGGKERYESVYRGLCAKEEGTSGAAADDSSRADSPEITYVLIHDGARAFITPELIGQCIRDVQRYDACVMAVPVKDTIKIVDEEQYSVSTPDRSVMWQMQTPQCFRLAEIREAYRQMLACGDRTMTDDAMVMEKYGNRRVKMTMGSYENIKLTTPGDFILGEAILKHMRRETEA</sequence>
<dbReference type="NCBIfam" id="TIGR00453">
    <property type="entry name" value="ispD"/>
    <property type="match status" value="1"/>
</dbReference>
<dbReference type="Proteomes" id="UP000886805">
    <property type="component" value="Unassembled WGS sequence"/>
</dbReference>
<dbReference type="HAMAP" id="MF_00108">
    <property type="entry name" value="IspD"/>
    <property type="match status" value="1"/>
</dbReference>
<comment type="function">
    <text evidence="7">Catalyzes the formation of 4-diphosphocytidyl-2-C-methyl-D-erythritol from CTP and 2-C-methyl-D-erythritol 4-phosphate (MEP).</text>
</comment>
<evidence type="ECO:0000256" key="3">
    <source>
        <dbReference type="ARBA" id="ARBA00009789"/>
    </source>
</evidence>
<dbReference type="PANTHER" id="PTHR32125:SF4">
    <property type="entry name" value="2-C-METHYL-D-ERYTHRITOL 4-PHOSPHATE CYTIDYLYLTRANSFERASE, CHLOROPLASTIC"/>
    <property type="match status" value="1"/>
</dbReference>
<dbReference type="EMBL" id="DXEQ01000010">
    <property type="protein sequence ID" value="HIX71456.1"/>
    <property type="molecule type" value="Genomic_DNA"/>
</dbReference>
<reference evidence="8" key="1">
    <citation type="journal article" date="2021" name="PeerJ">
        <title>Extensive microbial diversity within the chicken gut microbiome revealed by metagenomics and culture.</title>
        <authorList>
            <person name="Gilroy R."/>
            <person name="Ravi A."/>
            <person name="Getino M."/>
            <person name="Pursley I."/>
            <person name="Horton D.L."/>
            <person name="Alikhan N.F."/>
            <person name="Baker D."/>
            <person name="Gharbi K."/>
            <person name="Hall N."/>
            <person name="Watson M."/>
            <person name="Adriaenssens E.M."/>
            <person name="Foster-Nyarko E."/>
            <person name="Jarju S."/>
            <person name="Secka A."/>
            <person name="Antonio M."/>
            <person name="Oren A."/>
            <person name="Chaudhuri R.R."/>
            <person name="La Ragione R."/>
            <person name="Hildebrand F."/>
            <person name="Pallen M.J."/>
        </authorList>
    </citation>
    <scope>NUCLEOTIDE SEQUENCE</scope>
    <source>
        <strain evidence="8">ChiSxjej3B15-1167</strain>
    </source>
</reference>
<dbReference type="InterPro" id="IPR018294">
    <property type="entry name" value="ISPD_synthase_CS"/>
</dbReference>
<dbReference type="SUPFAM" id="SSF53448">
    <property type="entry name" value="Nucleotide-diphospho-sugar transferases"/>
    <property type="match status" value="1"/>
</dbReference>
<keyword evidence="5 7" id="KW-0548">Nucleotidyltransferase</keyword>
<feature type="site" description="Positions MEP for the nucleophilic attack" evidence="7">
    <location>
        <position position="230"/>
    </location>
</feature>
<dbReference type="PROSITE" id="PS01295">
    <property type="entry name" value="ISPD"/>
    <property type="match status" value="1"/>
</dbReference>
<evidence type="ECO:0000313" key="8">
    <source>
        <dbReference type="EMBL" id="HIX71456.1"/>
    </source>
</evidence>
<organism evidence="8 9">
    <name type="scientific">Candidatus Anaerobutyricum stercoripullorum</name>
    <dbReference type="NCBI Taxonomy" id="2838456"/>
    <lineage>
        <taxon>Bacteria</taxon>
        <taxon>Bacillati</taxon>
        <taxon>Bacillota</taxon>
        <taxon>Clostridia</taxon>
        <taxon>Lachnospirales</taxon>
        <taxon>Lachnospiraceae</taxon>
        <taxon>Anaerobutyricum</taxon>
    </lineage>
</organism>
<evidence type="ECO:0000256" key="4">
    <source>
        <dbReference type="ARBA" id="ARBA00022679"/>
    </source>
</evidence>
<feature type="site" description="Transition state stabilizer" evidence="7">
    <location>
        <position position="17"/>
    </location>
</feature>
<comment type="pathway">
    <text evidence="2 7">Isoprenoid biosynthesis; isopentenyl diphosphate biosynthesis via DXP pathway; isopentenyl diphosphate from 1-deoxy-D-xylulose 5-phosphate: step 2/6.</text>
</comment>
<reference evidence="8" key="2">
    <citation type="submission" date="2021-04" db="EMBL/GenBank/DDBJ databases">
        <authorList>
            <person name="Gilroy R."/>
        </authorList>
    </citation>
    <scope>NUCLEOTIDE SEQUENCE</scope>
    <source>
        <strain evidence="8">ChiSxjej3B15-1167</strain>
    </source>
</reference>
<evidence type="ECO:0000256" key="2">
    <source>
        <dbReference type="ARBA" id="ARBA00004787"/>
    </source>
</evidence>
<keyword evidence="4 7" id="KW-0808">Transferase</keyword>
<evidence type="ECO:0000256" key="5">
    <source>
        <dbReference type="ARBA" id="ARBA00022695"/>
    </source>
</evidence>
<dbReference type="PANTHER" id="PTHR32125">
    <property type="entry name" value="2-C-METHYL-D-ERYTHRITOL 4-PHOSPHATE CYTIDYLYLTRANSFERASE, CHLOROPLASTIC"/>
    <property type="match status" value="1"/>
</dbReference>
<name>A0A9D2BCS5_9FIRM</name>